<dbReference type="Proteomes" id="UP000019131">
    <property type="component" value="Unassembled WGS sequence"/>
</dbReference>
<organism evidence="2 3">
    <name type="scientific">Bacteroides reticulotermitis JCM 10512</name>
    <dbReference type="NCBI Taxonomy" id="1445607"/>
    <lineage>
        <taxon>Bacteria</taxon>
        <taxon>Pseudomonadati</taxon>
        <taxon>Bacteroidota</taxon>
        <taxon>Bacteroidia</taxon>
        <taxon>Bacteroidales</taxon>
        <taxon>Bacteroidaceae</taxon>
        <taxon>Bacteroides</taxon>
    </lineage>
</organism>
<keyword evidence="1" id="KW-1133">Transmembrane helix</keyword>
<comment type="caution">
    <text evidence="2">The sequence shown here is derived from an EMBL/GenBank/DDBJ whole genome shotgun (WGS) entry which is preliminary data.</text>
</comment>
<feature type="transmembrane region" description="Helical" evidence="1">
    <location>
        <begin position="39"/>
        <end position="62"/>
    </location>
</feature>
<name>W4UZC9_9BACE</name>
<evidence type="ECO:0000313" key="3">
    <source>
        <dbReference type="Proteomes" id="UP000019131"/>
    </source>
</evidence>
<accession>W4UZC9</accession>
<evidence type="ECO:0000313" key="2">
    <source>
        <dbReference type="EMBL" id="GAE85908.1"/>
    </source>
</evidence>
<keyword evidence="1" id="KW-0812">Transmembrane</keyword>
<dbReference type="EMBL" id="BAIV01000033">
    <property type="protein sequence ID" value="GAE85908.1"/>
    <property type="molecule type" value="Genomic_DNA"/>
</dbReference>
<evidence type="ECO:0000256" key="1">
    <source>
        <dbReference type="SAM" id="Phobius"/>
    </source>
</evidence>
<dbReference type="AlphaFoldDB" id="W4UZC9"/>
<proteinExistence type="predicted"/>
<gene>
    <name evidence="2" type="ORF">JCM10512_4379</name>
</gene>
<protein>
    <submittedName>
        <fullName evidence="2">Uncharacterized protein</fullName>
    </submittedName>
</protein>
<keyword evidence="3" id="KW-1185">Reference proteome</keyword>
<keyword evidence="1" id="KW-0472">Membrane</keyword>
<dbReference type="STRING" id="1445607.JCM10512_4379"/>
<reference evidence="2 3" key="1">
    <citation type="journal article" date="2014" name="Genome Announc.">
        <title>Draft Genome Sequence of Bacteroides reticulotermitis Strain JCM 10512T, Isolated from the Gut of a Termite.</title>
        <authorList>
            <person name="Yuki M."/>
            <person name="Oshima K."/>
            <person name="Suda W."/>
            <person name="Sakamoto M."/>
            <person name="Iida T."/>
            <person name="Hattori M."/>
            <person name="Ohkuma M."/>
        </authorList>
    </citation>
    <scope>NUCLEOTIDE SEQUENCE [LARGE SCALE GENOMIC DNA]</scope>
    <source>
        <strain evidence="2 3">JCM 10512</strain>
    </source>
</reference>
<sequence length="63" mass="6859">MKATPVLPLANGQKLASLKQSARLNAIGNSSVLRLHKEAGLGFLLLSFCYSLLMWVFALMVLL</sequence>